<dbReference type="Pfam" id="PF02518">
    <property type="entry name" value="HATPase_c"/>
    <property type="match status" value="1"/>
</dbReference>
<keyword evidence="5" id="KW-0547">Nucleotide-binding</keyword>
<feature type="domain" description="Histidine kinase/HSP90-like ATPase" evidence="9">
    <location>
        <begin position="258"/>
        <end position="353"/>
    </location>
</feature>
<keyword evidence="10" id="KW-0489">Methyltransferase</keyword>
<comment type="catalytic activity">
    <reaction evidence="1">
        <text>ATP + protein L-histidine = ADP + protein N-phospho-L-histidine.</text>
        <dbReference type="EC" id="2.7.13.3"/>
    </reaction>
</comment>
<dbReference type="InterPro" id="IPR036890">
    <property type="entry name" value="HATPase_C_sf"/>
</dbReference>
<reference evidence="10 11" key="1">
    <citation type="submission" date="2023-07" db="EMBL/GenBank/DDBJ databases">
        <title>Genomic Encyclopedia of Type Strains, Phase IV (KMG-IV): sequencing the most valuable type-strain genomes for metagenomic binning, comparative biology and taxonomic classification.</title>
        <authorList>
            <person name="Goeker M."/>
        </authorList>
    </citation>
    <scope>NUCLEOTIDE SEQUENCE [LARGE SCALE GENOMIC DNA]</scope>
    <source>
        <strain evidence="10 11">DSM 18695</strain>
    </source>
</reference>
<evidence type="ECO:0000256" key="5">
    <source>
        <dbReference type="ARBA" id="ARBA00022741"/>
    </source>
</evidence>
<evidence type="ECO:0000256" key="1">
    <source>
        <dbReference type="ARBA" id="ARBA00000085"/>
    </source>
</evidence>
<dbReference type="EC" id="2.7.13.3" evidence="2"/>
<dbReference type="Proteomes" id="UP001228905">
    <property type="component" value="Unassembled WGS sequence"/>
</dbReference>
<dbReference type="PANTHER" id="PTHR41523">
    <property type="entry name" value="TWO-COMPONENT SYSTEM SENSOR PROTEIN"/>
    <property type="match status" value="1"/>
</dbReference>
<proteinExistence type="predicted"/>
<evidence type="ECO:0000256" key="3">
    <source>
        <dbReference type="ARBA" id="ARBA00022553"/>
    </source>
</evidence>
<dbReference type="PANTHER" id="PTHR41523:SF8">
    <property type="entry name" value="ETHYLENE RESPONSE SENSOR PROTEIN"/>
    <property type="match status" value="1"/>
</dbReference>
<dbReference type="InterPro" id="IPR035965">
    <property type="entry name" value="PAS-like_dom_sf"/>
</dbReference>
<evidence type="ECO:0000256" key="6">
    <source>
        <dbReference type="ARBA" id="ARBA00022777"/>
    </source>
</evidence>
<comment type="caution">
    <text evidence="10">The sequence shown here is derived from an EMBL/GenBank/DDBJ whole genome shotgun (WGS) entry which is preliminary data.</text>
</comment>
<evidence type="ECO:0000256" key="4">
    <source>
        <dbReference type="ARBA" id="ARBA00022679"/>
    </source>
</evidence>
<dbReference type="Gene3D" id="3.30.565.10">
    <property type="entry name" value="Histidine kinase-like ATPase, C-terminal domain"/>
    <property type="match status" value="1"/>
</dbReference>
<dbReference type="InterPro" id="IPR011495">
    <property type="entry name" value="Sig_transdc_His_kin_sub2_dim/P"/>
</dbReference>
<sequence length="354" mass="38366">MTLKAATISRLRGIAEAQTLAEAIVHTLHEPFLVLDAQLRVLAASRAFHETFQVEAAQTEGRLLYDLGDGQWNIPALRLLLETIIPEQAAMDGFEVDHEFPGLGRRIMMLNARKVIYETIADTTILLAFTDITDRRIVELEKDELLARTEDLLRQKRVLLQEMEHRVANSLQIIASILMLKARAVSSDESRQHLRDAHQRVMSVAAVQSHLHATEGIDLIAVAPYLEKLCASLVASMIGEDRPIAIRVIADDGKIGSAQAISIGLIVTELVINAIKYAFPQASPDSVIEVIYRSEGDDWALAVADNGVGLAAVGAGGGGLGTVIVQALVKQLGARLETRNDAAGMQVSITHAAA</sequence>
<keyword evidence="11" id="KW-1185">Reference proteome</keyword>
<organism evidence="10 11">
    <name type="scientific">Caulobacter ginsengisoli</name>
    <dbReference type="NCBI Taxonomy" id="400775"/>
    <lineage>
        <taxon>Bacteria</taxon>
        <taxon>Pseudomonadati</taxon>
        <taxon>Pseudomonadota</taxon>
        <taxon>Alphaproteobacteria</taxon>
        <taxon>Caulobacterales</taxon>
        <taxon>Caulobacteraceae</taxon>
        <taxon>Caulobacter</taxon>
    </lineage>
</organism>
<protein>
    <recommendedName>
        <fullName evidence="2">histidine kinase</fullName>
        <ecNumber evidence="2">2.7.13.3</ecNumber>
    </recommendedName>
</protein>
<keyword evidence="7" id="KW-0067">ATP-binding</keyword>
<dbReference type="Gene3D" id="3.30.450.20">
    <property type="entry name" value="PAS domain"/>
    <property type="match status" value="1"/>
</dbReference>
<dbReference type="InterPro" id="IPR000014">
    <property type="entry name" value="PAS"/>
</dbReference>
<evidence type="ECO:0000313" key="11">
    <source>
        <dbReference type="Proteomes" id="UP001228905"/>
    </source>
</evidence>
<dbReference type="EMBL" id="JAUSVS010000012">
    <property type="protein sequence ID" value="MDQ0466591.1"/>
    <property type="molecule type" value="Genomic_DNA"/>
</dbReference>
<dbReference type="RefSeq" id="WP_307352715.1">
    <property type="nucleotide sequence ID" value="NZ_JAUSVS010000012.1"/>
</dbReference>
<accession>A0ABU0IZ69</accession>
<evidence type="ECO:0000313" key="10">
    <source>
        <dbReference type="EMBL" id="MDQ0466591.1"/>
    </source>
</evidence>
<evidence type="ECO:0000259" key="9">
    <source>
        <dbReference type="SMART" id="SM00387"/>
    </source>
</evidence>
<dbReference type="GO" id="GO:0008983">
    <property type="term" value="F:protein-glutamate O-methyltransferase activity"/>
    <property type="evidence" value="ECO:0007669"/>
    <property type="project" value="UniProtKB-EC"/>
</dbReference>
<dbReference type="Pfam" id="PF07568">
    <property type="entry name" value="HisKA_2"/>
    <property type="match status" value="1"/>
</dbReference>
<evidence type="ECO:0000256" key="2">
    <source>
        <dbReference type="ARBA" id="ARBA00012438"/>
    </source>
</evidence>
<name>A0ABU0IZ69_9CAUL</name>
<dbReference type="SMART" id="SM00387">
    <property type="entry name" value="HATPase_c"/>
    <property type="match status" value="1"/>
</dbReference>
<keyword evidence="4 10" id="KW-0808">Transferase</keyword>
<keyword evidence="6" id="KW-0418">Kinase</keyword>
<dbReference type="SMART" id="SM00091">
    <property type="entry name" value="PAS"/>
    <property type="match status" value="1"/>
</dbReference>
<evidence type="ECO:0000259" key="8">
    <source>
        <dbReference type="SMART" id="SM00091"/>
    </source>
</evidence>
<keyword evidence="3" id="KW-0597">Phosphoprotein</keyword>
<dbReference type="SUPFAM" id="SSF55785">
    <property type="entry name" value="PYP-like sensor domain (PAS domain)"/>
    <property type="match status" value="1"/>
</dbReference>
<gene>
    <name evidence="10" type="ORF">QO010_004386</name>
</gene>
<dbReference type="SUPFAM" id="SSF55874">
    <property type="entry name" value="ATPase domain of HSP90 chaperone/DNA topoisomerase II/histidine kinase"/>
    <property type="match status" value="1"/>
</dbReference>
<evidence type="ECO:0000256" key="7">
    <source>
        <dbReference type="ARBA" id="ARBA00022840"/>
    </source>
</evidence>
<dbReference type="GO" id="GO:0032259">
    <property type="term" value="P:methylation"/>
    <property type="evidence" value="ECO:0007669"/>
    <property type="project" value="UniProtKB-KW"/>
</dbReference>
<feature type="domain" description="PAS" evidence="8">
    <location>
        <begin position="19"/>
        <end position="86"/>
    </location>
</feature>
<dbReference type="InterPro" id="IPR003594">
    <property type="entry name" value="HATPase_dom"/>
</dbReference>